<feature type="region of interest" description="Disordered" evidence="23">
    <location>
        <begin position="2094"/>
        <end position="2197"/>
    </location>
</feature>
<dbReference type="FunFam" id="1.20.120.350:FF:000007">
    <property type="entry name" value="Voltage-dependent T-type calcium channel subunit alpha"/>
    <property type="match status" value="1"/>
</dbReference>
<feature type="transmembrane region" description="Helical" evidence="24">
    <location>
        <begin position="774"/>
        <end position="795"/>
    </location>
</feature>
<dbReference type="Proteomes" id="UP000081671">
    <property type="component" value="Unplaced"/>
</dbReference>
<evidence type="ECO:0000256" key="22">
    <source>
        <dbReference type="SAM" id="Coils"/>
    </source>
</evidence>
<keyword evidence="12 21" id="KW-0851">Voltage-gated channel</keyword>
<reference evidence="27" key="1">
    <citation type="submission" date="2025-08" db="UniProtKB">
        <authorList>
            <consortium name="RefSeq"/>
        </authorList>
    </citation>
    <scope>IDENTIFICATION</scope>
    <source>
        <tissue evidence="27">Kidney</tissue>
    </source>
</reference>
<dbReference type="InterPro" id="IPR027359">
    <property type="entry name" value="Volt_channel_dom_sf"/>
</dbReference>
<dbReference type="GO" id="GO:0098703">
    <property type="term" value="P:calcium ion import across plasma membrane"/>
    <property type="evidence" value="ECO:0007669"/>
    <property type="project" value="TreeGrafter"/>
</dbReference>
<comment type="subcellular location">
    <subcellularLocation>
        <location evidence="2">Cell membrane</location>
        <topology evidence="2">Multi-pass membrane protein</topology>
    </subcellularLocation>
    <subcellularLocation>
        <location evidence="1">Cytoplasm</location>
    </subcellularLocation>
    <subcellularLocation>
        <location evidence="21">Membrane</location>
        <topology evidence="21">Multi-pass membrane protein</topology>
    </subcellularLocation>
</comment>
<dbReference type="FunFam" id="1.20.120.350:FF:000012">
    <property type="entry name" value="Voltage-dependent T-type calcium channel subunit alpha"/>
    <property type="match status" value="1"/>
</dbReference>
<dbReference type="PRINTS" id="PR00167">
    <property type="entry name" value="CACHANNEL"/>
</dbReference>
<feature type="coiled-coil region" evidence="22">
    <location>
        <begin position="1546"/>
        <end position="1580"/>
    </location>
</feature>
<evidence type="ECO:0000256" key="20">
    <source>
        <dbReference type="PIRSR" id="PIRSR602077-1"/>
    </source>
</evidence>
<dbReference type="GO" id="GO:0005891">
    <property type="term" value="C:voltage-gated calcium channel complex"/>
    <property type="evidence" value="ECO:0007669"/>
    <property type="project" value="InterPro"/>
</dbReference>
<feature type="transmembrane region" description="Helical" evidence="24">
    <location>
        <begin position="1735"/>
        <end position="1754"/>
    </location>
</feature>
<feature type="transmembrane region" description="Helical" evidence="24">
    <location>
        <begin position="1818"/>
        <end position="1840"/>
    </location>
</feature>
<feature type="region of interest" description="Disordered" evidence="23">
    <location>
        <begin position="495"/>
        <end position="553"/>
    </location>
</feature>
<dbReference type="GO" id="GO:0046872">
    <property type="term" value="F:metal ion binding"/>
    <property type="evidence" value="ECO:0007669"/>
    <property type="project" value="UniProtKB-KW"/>
</dbReference>
<dbReference type="Gene3D" id="1.10.287.70">
    <property type="match status" value="4"/>
</dbReference>
<feature type="region of interest" description="Disordered" evidence="23">
    <location>
        <begin position="991"/>
        <end position="1013"/>
    </location>
</feature>
<keyword evidence="22" id="KW-0175">Coiled coil</keyword>
<dbReference type="InterPro" id="IPR002077">
    <property type="entry name" value="VDCCAlpha1"/>
</dbReference>
<evidence type="ECO:0000256" key="3">
    <source>
        <dbReference type="ARBA" id="ARBA00022448"/>
    </source>
</evidence>
<evidence type="ECO:0000256" key="9">
    <source>
        <dbReference type="ARBA" id="ARBA00022692"/>
    </source>
</evidence>
<dbReference type="CTD" id="8913"/>
<dbReference type="GO" id="GO:0008331">
    <property type="term" value="F:high voltage-gated calcium channel activity"/>
    <property type="evidence" value="ECO:0007669"/>
    <property type="project" value="TreeGrafter"/>
</dbReference>
<keyword evidence="3" id="KW-0813">Transport</keyword>
<evidence type="ECO:0000313" key="26">
    <source>
        <dbReference type="Proteomes" id="UP000081671"/>
    </source>
</evidence>
<sequence>MDEEEDGAGTEESGQPRSFMQLNDLSGAGGRPEPGSAEKDPGSADSEAEGLPYPALAPVVFFYLSQDSRPRSWCLRTVCNPWFERISMLVILLNCVTLGMFRPCEDIACDSQRCRILQAFDDFIFAFFAVEMVVKMVALGIFGKKCYLGDTWNRLDFFIVIAGMLEYSLDLQNVSFSAVRTVRVLRPLRAINRVPSMRILVTLLLDTLPMLGNVLLLCFFVFFIFGIVGVQLWAGLLRNRCFLPENFSLPLSVDLERYYQTENEDESPFICSQPRENGMRSCRSVPTLRGEGGGGPPCGLDYNAYNSSSNTTCVNWNQYYTNCSAGEHNPFKGAINFDNIGYAWIAIFQVITLEGWVDIMYFVMDAHSFYNFIYFILLIIVGSFFMINLCLVVIATQFSETKQRESQLMREQRVRFLSNASTLASFSEPGSCYEELLKYLVYILRKAARRLAQVSRAAGVRAGLLSSPAALGGQEPQPSGTCSRSHRRLSVHHLVHHHHHHHHHYHLGNGTLRAPRASPEIKDRDASGSRRLMLPPPSTPTLSGGPPGGAESVHSFYHADCHLEPVRCQAPPPRSPSEASGRTVGSGKVYPTVHTSSPPEMLKEKALVEVAPSSGPPILTSLNIPPGPYSSMHKLLETQSTGACHSSCKVSSPCSKADSGACGPDSCPYCTRVGTGELEPPEHELPDSDSEAVYEFTQDTQHSDLRDPHSRRRRSLCPDTEPSPVLVFWRLICDTFRKIVDSKYFGRGIMIAILVNTLSMGIEYHEQPEELTNALEISNIVFTSLFALEMLLKLLVYGPFGYIKNPYNIFDGVIVVISVWEIVGQQGGGLSVLRTFRLMRVLKLVRFLPALQRQLVVLMKTMDNVATFCMLLMLFIFIFSILGMHLFGCKFASERDGDTLPDRKNFDSLLWAIVTVFQILTQEDWNKVLYNGMASTSSWAALYFIALMTFGNYVLFNLLVAILVEGFQAEEISKREDASGQLSCIQLPVDSQGGDATKSESEPDFFSPSVDGDGNRKKHLALVSLGEHPELRKSLLPPLIIHTAATPMSLPKSSSTGPGEALGSSSRCTSNSGSAEPGAVHEMKSPPSARSSPHSPWSAASSWTSRRSSRNSLGRAPSLKRRSPSGERRSLLSGEGQESQDEDESSEEERASPAGSDRRHRGSLEREAKSSFDLPDTLQVPGLHRTASGRSSASEHQDCNGKSASGRLAQALRPDDPPLDGDDADDEGNLSKGERIRAWIRARLPACCRERDSWSAYIFPPQSRFRLLCHRIITHKMFDHVVLVIIFLNCITIAMERPKIDPHSAERIFLTLSNYIFTAVFLAEMTVKVVALGWCFGEQAYLRSSWNVLDGLLVLISVIDILVSMVSDSGTKILGMLRVLRLLRTLRPLRVISRAQGLKLVVETLMSSLKPIGNIVVICCAFFIIFGILGVQLFKGKFFVCQGEDTRNITNKSDCTEASYRWVRHKYNFDNLGQALMSLFVLASKDGWVDIMYDGLDAVGVDQQPIMNHNPWMLLYFISFLLIVAFFVLNMFVGVVVENFHKCRQHQEEEEARRREEKRLRRLEKKRRSKEKQMAEAQCKPYYSDYSRFRLLVHHLCTSHYLDLFITGVIGLNVVTMAMEHYQQPQILDEALKICNYIFTVIFVLESVFKLVAFGFRRFFQDRWNQLDLAIVLLSIMGITLEEIEVNASLPINPTIIRIMRVLRIARVLKLLKMAVGMRALLDTVMQALPQVGNLGLLFMLLFFIFAALGVELFGDLECDETHPCEGLGRHATFRNFGMAFLTLFRVSTGDNWNGIMKDTLRDCDQESTCYNTVISPIYFVSFVLTAQFVLVNVVIAVLMKHLEESNKEAKEEAELEAELELEMKTLSPQPHSPLGSPFLWPGVEGPDSPDSPKSRAPHAVAHAGAASHFSLEHPTMEPHVKEVPLTLGPDLLTVRKSGVSRTHSLPNDSYMCRNESTAEGPLGHGGWGLPKAPSGSILSVHSQPADTSYVLQLPKDAPHLLQPHSVPTWGTIPKIPPPGRSPLAQRPLRRQAAIRTDSLDVQGLGSREDLLLEDEPPSPRDLKKCYSVEAQSGRRRPASWLDDQRRHSIAVSCLDSGSQSRLGPDPSSLGGQSLGGPGSRPKKKLSPPSISIDPPENQGPRTPSSPGICLRRRAPSSDSKDPLASGLPDSMAASPSPKKDVLSLSGLSSDPADLDP</sequence>
<feature type="domain" description="Ion transport" evidence="25">
    <location>
        <begin position="80"/>
        <end position="405"/>
    </location>
</feature>
<comment type="function">
    <text evidence="21">Voltage-sensitive calcium channels (VSCC) mediate the entry of calcium ions into excitable cells and are also involved in a variety of calcium-dependent processes, including muscle contraction, hormone or neurotransmitter release, gene expression, cell motility, cell division and cell death. This channel gives rise to T-type calcium currents. T-type calcium channels belong to the "low-voltage activated (LVA)" group and are strongly blocked by nickel and mibefradil. A particularity of this type of channels is an opening at quite negative potentials, and a voltage-dependent inactivation. T-type channels serve pacemaking functions in both central neurons and cardiac nodal cells and support calcium signaling in secretory cells and vascular smooth muscle. They may also be involved in the modulation of firing patterns of neurons which is important for information processing as well as in cell growth processes.</text>
</comment>
<feature type="compositionally biased region" description="Acidic residues" evidence="23">
    <location>
        <begin position="1138"/>
        <end position="1147"/>
    </location>
</feature>
<evidence type="ECO:0000256" key="14">
    <source>
        <dbReference type="ARBA" id="ARBA00023065"/>
    </source>
</evidence>
<feature type="binding site" evidence="20">
    <location>
        <position position="354"/>
    </location>
    <ligand>
        <name>Ca(2+)</name>
        <dbReference type="ChEBI" id="CHEBI:29108"/>
    </ligand>
</feature>
<feature type="transmembrane region" description="Helical" evidence="24">
    <location>
        <begin position="1634"/>
        <end position="1657"/>
    </location>
</feature>
<keyword evidence="26" id="KW-1185">Reference proteome</keyword>
<feature type="transmembrane region" description="Helical" evidence="24">
    <location>
        <begin position="865"/>
        <end position="884"/>
    </location>
</feature>
<evidence type="ECO:0000256" key="18">
    <source>
        <dbReference type="ARBA" id="ARBA00036634"/>
    </source>
</evidence>
<dbReference type="GO" id="GO:0008332">
    <property type="term" value="F:low voltage-gated calcium channel activity"/>
    <property type="evidence" value="ECO:0007669"/>
    <property type="project" value="UniProtKB-ARBA"/>
</dbReference>
<protein>
    <recommendedName>
        <fullName evidence="21">Voltage-dependent T-type calcium channel subunit alpha</fullName>
    </recommendedName>
</protein>
<feature type="binding site" evidence="20">
    <location>
        <position position="923"/>
    </location>
    <ligand>
        <name>Ca(2+)</name>
        <dbReference type="ChEBI" id="CHEBI:29108"/>
    </ligand>
</feature>
<evidence type="ECO:0000256" key="8">
    <source>
        <dbReference type="ARBA" id="ARBA00022673"/>
    </source>
</evidence>
<keyword evidence="17" id="KW-0407">Ion channel</keyword>
<dbReference type="InterPro" id="IPR005821">
    <property type="entry name" value="Ion_trans_dom"/>
</dbReference>
<feature type="compositionally biased region" description="Polar residues" evidence="23">
    <location>
        <begin position="12"/>
        <end position="24"/>
    </location>
</feature>
<keyword evidence="9 24" id="KW-0812">Transmembrane</keyword>
<feature type="region of interest" description="Disordered" evidence="23">
    <location>
        <begin position="697"/>
        <end position="717"/>
    </location>
</feature>
<dbReference type="PRINTS" id="PR01629">
    <property type="entry name" value="TVDCCALPHA1"/>
</dbReference>
<feature type="transmembrane region" description="Helical" evidence="24">
    <location>
        <begin position="1514"/>
        <end position="1537"/>
    </location>
</feature>
<evidence type="ECO:0000256" key="19">
    <source>
        <dbReference type="ARBA" id="ARBA00061006"/>
    </source>
</evidence>
<dbReference type="FunFam" id="1.20.120.350:FF:000009">
    <property type="entry name" value="Voltage-dependent T-type calcium channel subunit alpha"/>
    <property type="match status" value="1"/>
</dbReference>
<name>A0A1S3GW51_DIPOR</name>
<dbReference type="FunFam" id="1.10.287.70:FF:000018">
    <property type="entry name" value="Voltage-dependent T-type calcium channel subunit alpha"/>
    <property type="match status" value="1"/>
</dbReference>
<feature type="transmembrane region" description="Helical" evidence="24">
    <location>
        <begin position="1601"/>
        <end position="1622"/>
    </location>
</feature>
<evidence type="ECO:0000256" key="11">
    <source>
        <dbReference type="ARBA" id="ARBA00022837"/>
    </source>
</evidence>
<feature type="compositionally biased region" description="Acidic residues" evidence="23">
    <location>
        <begin position="1217"/>
        <end position="1228"/>
    </location>
</feature>
<evidence type="ECO:0000256" key="6">
    <source>
        <dbReference type="ARBA" id="ARBA00022553"/>
    </source>
</evidence>
<evidence type="ECO:0000259" key="25">
    <source>
        <dbReference type="Pfam" id="PF00520"/>
    </source>
</evidence>
<feature type="transmembrane region" description="Helical" evidence="24">
    <location>
        <begin position="1348"/>
        <end position="1367"/>
    </location>
</feature>
<keyword evidence="6" id="KW-0597">Phosphoprotein</keyword>
<evidence type="ECO:0000256" key="12">
    <source>
        <dbReference type="ARBA" id="ARBA00022882"/>
    </source>
</evidence>
<feature type="transmembrane region" description="Helical" evidence="24">
    <location>
        <begin position="1315"/>
        <end position="1336"/>
    </location>
</feature>
<organism evidence="26 27">
    <name type="scientific">Dipodomys ordii</name>
    <name type="common">Ord's kangaroo rat</name>
    <dbReference type="NCBI Taxonomy" id="10020"/>
    <lineage>
        <taxon>Eukaryota</taxon>
        <taxon>Metazoa</taxon>
        <taxon>Chordata</taxon>
        <taxon>Craniata</taxon>
        <taxon>Vertebrata</taxon>
        <taxon>Euteleostomi</taxon>
        <taxon>Mammalia</taxon>
        <taxon>Eutheria</taxon>
        <taxon>Euarchontoglires</taxon>
        <taxon>Glires</taxon>
        <taxon>Rodentia</taxon>
        <taxon>Castorimorpha</taxon>
        <taxon>Heteromyidae</taxon>
        <taxon>Dipodomyinae</taxon>
        <taxon>Dipodomys</taxon>
    </lineage>
</organism>
<keyword evidence="15 24" id="KW-0472">Membrane</keyword>
<dbReference type="FunFam" id="1.10.287.70:FF:000014">
    <property type="entry name" value="Voltage-dependent T-type calcium channel subunit alpha"/>
    <property type="match status" value="1"/>
</dbReference>
<dbReference type="FunFam" id="1.20.120.350:FF:000008">
    <property type="entry name" value="Voltage-dependent T-type calcium channel subunit alpha"/>
    <property type="match status" value="1"/>
</dbReference>
<feature type="transmembrane region" description="Helical" evidence="24">
    <location>
        <begin position="1277"/>
        <end position="1295"/>
    </location>
</feature>
<keyword evidence="16" id="KW-0325">Glycoprotein</keyword>
<feature type="domain" description="Ion transport" evidence="25">
    <location>
        <begin position="1600"/>
        <end position="1850"/>
    </location>
</feature>
<feature type="compositionally biased region" description="Basic and acidic residues" evidence="23">
    <location>
        <begin position="519"/>
        <end position="528"/>
    </location>
</feature>
<feature type="region of interest" description="Disordered" evidence="23">
    <location>
        <begin position="1"/>
        <end position="48"/>
    </location>
</feature>
<evidence type="ECO:0000256" key="17">
    <source>
        <dbReference type="ARBA" id="ARBA00023303"/>
    </source>
</evidence>
<feature type="domain" description="Ion transport" evidence="25">
    <location>
        <begin position="743"/>
        <end position="970"/>
    </location>
</feature>
<evidence type="ECO:0000256" key="7">
    <source>
        <dbReference type="ARBA" id="ARBA00022568"/>
    </source>
</evidence>
<evidence type="ECO:0000256" key="13">
    <source>
        <dbReference type="ARBA" id="ARBA00022989"/>
    </source>
</evidence>
<feature type="transmembrane region" description="Helical" evidence="24">
    <location>
        <begin position="744"/>
        <end position="762"/>
    </location>
</feature>
<evidence type="ECO:0000256" key="10">
    <source>
        <dbReference type="ARBA" id="ARBA00022737"/>
    </source>
</evidence>
<dbReference type="Gene3D" id="1.20.120.350">
    <property type="entry name" value="Voltage-gated potassium channels. Chain C"/>
    <property type="match status" value="4"/>
</dbReference>
<accession>A0A1S3GW51</accession>
<keyword evidence="20" id="KW-0479">Metal-binding</keyword>
<feature type="transmembrane region" description="Helical" evidence="24">
    <location>
        <begin position="342"/>
        <end position="363"/>
    </location>
</feature>
<feature type="compositionally biased region" description="Low complexity" evidence="23">
    <location>
        <begin position="1085"/>
        <end position="1112"/>
    </location>
</feature>
<keyword evidence="4" id="KW-1003">Cell membrane</keyword>
<dbReference type="InterPro" id="IPR005445">
    <property type="entry name" value="VDCC_T_a1"/>
</dbReference>
<feature type="transmembrane region" description="Helical" evidence="24">
    <location>
        <begin position="369"/>
        <end position="394"/>
    </location>
</feature>
<proteinExistence type="inferred from homology"/>
<gene>
    <name evidence="27" type="primary">Cacna1g</name>
</gene>
<keyword evidence="13 24" id="KW-1133">Transmembrane helix</keyword>
<keyword evidence="10" id="KW-0677">Repeat</keyword>
<feature type="region of interest" description="Disordered" evidence="23">
    <location>
        <begin position="1047"/>
        <end position="1229"/>
    </location>
</feature>
<keyword evidence="7 21" id="KW-0109">Calcium transport</keyword>
<feature type="transmembrane region" description="Helical" evidence="24">
    <location>
        <begin position="122"/>
        <end position="142"/>
    </location>
</feature>
<feature type="transmembrane region" description="Helical" evidence="24">
    <location>
        <begin position="214"/>
        <end position="237"/>
    </location>
</feature>
<dbReference type="PANTHER" id="PTHR45628">
    <property type="entry name" value="VOLTAGE-DEPENDENT CALCIUM CHANNEL TYPE A SUBUNIT ALPHA-1"/>
    <property type="match status" value="1"/>
</dbReference>
<feature type="region of interest" description="Disordered" evidence="23">
    <location>
        <begin position="2040"/>
        <end position="2063"/>
    </location>
</feature>
<dbReference type="Pfam" id="PF00520">
    <property type="entry name" value="Ion_trans"/>
    <property type="match status" value="4"/>
</dbReference>
<evidence type="ECO:0000256" key="16">
    <source>
        <dbReference type="ARBA" id="ARBA00023180"/>
    </source>
</evidence>
<evidence type="ECO:0000256" key="2">
    <source>
        <dbReference type="ARBA" id="ARBA00004651"/>
    </source>
</evidence>
<comment type="similarity">
    <text evidence="19">Belongs to the calcium channel alpha-1 subunit (TC 1.A.1.11) family. CACNA1G subfamily.</text>
</comment>
<comment type="catalytic activity">
    <reaction evidence="18">
        <text>Ca(2+)(in) = Ca(2+)(out)</text>
        <dbReference type="Rhea" id="RHEA:29671"/>
        <dbReference type="ChEBI" id="CHEBI:29108"/>
    </reaction>
</comment>
<feature type="transmembrane region" description="Helical" evidence="24">
    <location>
        <begin position="941"/>
        <end position="964"/>
    </location>
</feature>
<dbReference type="InterPro" id="IPR050599">
    <property type="entry name" value="VDCC_alpha-1_subunit"/>
</dbReference>
<feature type="binding site" evidence="20">
    <location>
        <position position="1486"/>
    </location>
    <ligand>
        <name>Ca(2+)</name>
        <dbReference type="ChEBI" id="CHEBI:29108"/>
    </ligand>
</feature>
<feature type="compositionally biased region" description="Basic residues" evidence="23">
    <location>
        <begin position="495"/>
        <end position="506"/>
    </location>
</feature>
<dbReference type="SUPFAM" id="SSF81324">
    <property type="entry name" value="Voltage-gated potassium channels"/>
    <property type="match status" value="4"/>
</dbReference>
<dbReference type="RefSeq" id="XP_012892509.1">
    <property type="nucleotide sequence ID" value="XM_013037055.1"/>
</dbReference>
<evidence type="ECO:0000256" key="24">
    <source>
        <dbReference type="SAM" id="Phobius"/>
    </source>
</evidence>
<evidence type="ECO:0000256" key="21">
    <source>
        <dbReference type="RuleBase" id="RU003808"/>
    </source>
</evidence>
<keyword evidence="11 20" id="KW-0106">Calcium</keyword>
<dbReference type="OrthoDB" id="416585at2759"/>
<feature type="region of interest" description="Disordered" evidence="23">
    <location>
        <begin position="567"/>
        <end position="598"/>
    </location>
</feature>
<keyword evidence="5" id="KW-0963">Cytoplasm</keyword>
<keyword evidence="14" id="KW-0406">Ion transport</keyword>
<feature type="region of interest" description="Disordered" evidence="23">
    <location>
        <begin position="1867"/>
        <end position="1899"/>
    </location>
</feature>
<feature type="transmembrane region" description="Helical" evidence="24">
    <location>
        <begin position="1412"/>
        <end position="1434"/>
    </location>
</feature>
<dbReference type="FunFam" id="1.10.287.70:FF:000032">
    <property type="entry name" value="Voltage-dependent T-type calcium channel subunit alpha"/>
    <property type="match status" value="1"/>
</dbReference>
<evidence type="ECO:0000256" key="15">
    <source>
        <dbReference type="ARBA" id="ARBA00023136"/>
    </source>
</evidence>
<dbReference type="GO" id="GO:0005737">
    <property type="term" value="C:cytoplasm"/>
    <property type="evidence" value="ECO:0007669"/>
    <property type="project" value="UniProtKB-SubCell"/>
</dbReference>
<dbReference type="PANTHER" id="PTHR45628:SF33">
    <property type="entry name" value="VOLTAGE-DEPENDENT T-TYPE CALCIUM CHANNEL SUBUNIT ALPHA-1G"/>
    <property type="match status" value="1"/>
</dbReference>
<evidence type="ECO:0000256" key="1">
    <source>
        <dbReference type="ARBA" id="ARBA00004496"/>
    </source>
</evidence>
<dbReference type="FunFam" id="1.10.287.70:FF:000029">
    <property type="entry name" value="Voltage-dependent T-type calcium channel subunit alpha"/>
    <property type="match status" value="1"/>
</dbReference>
<feature type="compositionally biased region" description="Low complexity" evidence="23">
    <location>
        <begin position="2103"/>
        <end position="2112"/>
    </location>
</feature>
<feature type="region of interest" description="Disordered" evidence="23">
    <location>
        <begin position="2003"/>
        <end position="2027"/>
    </location>
</feature>
<evidence type="ECO:0000256" key="23">
    <source>
        <dbReference type="SAM" id="MobiDB-lite"/>
    </source>
</evidence>
<evidence type="ECO:0000256" key="4">
    <source>
        <dbReference type="ARBA" id="ARBA00022475"/>
    </source>
</evidence>
<feature type="domain" description="Ion transport" evidence="25">
    <location>
        <begin position="1275"/>
        <end position="1547"/>
    </location>
</feature>
<feature type="compositionally biased region" description="Low complexity" evidence="23">
    <location>
        <begin position="1064"/>
        <end position="1074"/>
    </location>
</feature>
<evidence type="ECO:0000256" key="5">
    <source>
        <dbReference type="ARBA" id="ARBA00022490"/>
    </source>
</evidence>
<evidence type="ECO:0000313" key="27">
    <source>
        <dbReference type="RefSeq" id="XP_012892509.1"/>
    </source>
</evidence>
<dbReference type="GeneID" id="106001938"/>
<keyword evidence="8 21" id="KW-0107">Calcium channel</keyword>